<dbReference type="Pfam" id="PF00226">
    <property type="entry name" value="DnaJ"/>
    <property type="match status" value="1"/>
</dbReference>
<evidence type="ECO:0000259" key="1">
    <source>
        <dbReference type="PROSITE" id="PS50076"/>
    </source>
</evidence>
<dbReference type="AlphaFoldDB" id="S8E0U9"/>
<proteinExistence type="predicted"/>
<evidence type="ECO:0000313" key="3">
    <source>
        <dbReference type="Proteomes" id="UP000015453"/>
    </source>
</evidence>
<comment type="caution">
    <text evidence="2">The sequence shown here is derived from an EMBL/GenBank/DDBJ whole genome shotgun (WGS) entry which is preliminary data.</text>
</comment>
<dbReference type="InterPro" id="IPR053052">
    <property type="entry name" value="Imprinting_Balance_Reg"/>
</dbReference>
<feature type="non-terminal residue" evidence="2">
    <location>
        <position position="178"/>
    </location>
</feature>
<dbReference type="InterPro" id="IPR036869">
    <property type="entry name" value="J_dom_sf"/>
</dbReference>
<dbReference type="PROSITE" id="PS00636">
    <property type="entry name" value="DNAJ_1"/>
    <property type="match status" value="1"/>
</dbReference>
<dbReference type="Proteomes" id="UP000015453">
    <property type="component" value="Unassembled WGS sequence"/>
</dbReference>
<gene>
    <name evidence="2" type="ORF">M569_08911</name>
</gene>
<dbReference type="PROSITE" id="PS50076">
    <property type="entry name" value="DNAJ_2"/>
    <property type="match status" value="1"/>
</dbReference>
<dbReference type="CDD" id="cd06257">
    <property type="entry name" value="DnaJ"/>
    <property type="match status" value="1"/>
</dbReference>
<dbReference type="PANTHER" id="PTHR45496:SF19">
    <property type="entry name" value="J DOMAIN-CONTAINING PROTEIN"/>
    <property type="match status" value="1"/>
</dbReference>
<protein>
    <recommendedName>
        <fullName evidence="1">J domain-containing protein</fullName>
    </recommendedName>
</protein>
<keyword evidence="3" id="KW-1185">Reference proteome</keyword>
<feature type="domain" description="J" evidence="1">
    <location>
        <begin position="74"/>
        <end position="140"/>
    </location>
</feature>
<name>S8E0U9_9LAMI</name>
<sequence>MEHPFFPTTTTRMEALQWLSIAEKLLLTRDLVGSKSFAKRARDADPTLTPAEQILAITETIIAGECWIVNNHADWYAVLRLTPQQGQEAELVSSQYRNLALILNPQKNRYPLADEAFRLVVDAWAVLSNPSRKALFDKELVFSQQQQQQPATFSNPTQAMHQNFIFFGGGNSSGASHS</sequence>
<evidence type="ECO:0000313" key="2">
    <source>
        <dbReference type="EMBL" id="EPS65862.1"/>
    </source>
</evidence>
<organism evidence="2 3">
    <name type="scientific">Genlisea aurea</name>
    <dbReference type="NCBI Taxonomy" id="192259"/>
    <lineage>
        <taxon>Eukaryota</taxon>
        <taxon>Viridiplantae</taxon>
        <taxon>Streptophyta</taxon>
        <taxon>Embryophyta</taxon>
        <taxon>Tracheophyta</taxon>
        <taxon>Spermatophyta</taxon>
        <taxon>Magnoliopsida</taxon>
        <taxon>eudicotyledons</taxon>
        <taxon>Gunneridae</taxon>
        <taxon>Pentapetalae</taxon>
        <taxon>asterids</taxon>
        <taxon>lamiids</taxon>
        <taxon>Lamiales</taxon>
        <taxon>Lentibulariaceae</taxon>
        <taxon>Genlisea</taxon>
    </lineage>
</organism>
<dbReference type="InterPro" id="IPR001623">
    <property type="entry name" value="DnaJ_domain"/>
</dbReference>
<reference evidence="2 3" key="1">
    <citation type="journal article" date="2013" name="BMC Genomics">
        <title>The miniature genome of a carnivorous plant Genlisea aurea contains a low number of genes and short non-coding sequences.</title>
        <authorList>
            <person name="Leushkin E.V."/>
            <person name="Sutormin R.A."/>
            <person name="Nabieva E.R."/>
            <person name="Penin A.A."/>
            <person name="Kondrashov A.S."/>
            <person name="Logacheva M.D."/>
        </authorList>
    </citation>
    <scope>NUCLEOTIDE SEQUENCE [LARGE SCALE GENOMIC DNA]</scope>
</reference>
<dbReference type="SUPFAM" id="SSF46565">
    <property type="entry name" value="Chaperone J-domain"/>
    <property type="match status" value="1"/>
</dbReference>
<dbReference type="EMBL" id="AUSU01003988">
    <property type="protein sequence ID" value="EPS65862.1"/>
    <property type="molecule type" value="Genomic_DNA"/>
</dbReference>
<dbReference type="PANTHER" id="PTHR45496">
    <property type="entry name" value="CHAPERONE DNAJ-DOMAIN SUPERFAMILY PROTEIN"/>
    <property type="match status" value="1"/>
</dbReference>
<dbReference type="OrthoDB" id="10250354at2759"/>
<accession>S8E0U9</accession>
<dbReference type="InterPro" id="IPR018253">
    <property type="entry name" value="DnaJ_domain_CS"/>
</dbReference>
<dbReference type="SMART" id="SM00271">
    <property type="entry name" value="DnaJ"/>
    <property type="match status" value="1"/>
</dbReference>
<dbReference type="Gene3D" id="1.10.287.110">
    <property type="entry name" value="DnaJ domain"/>
    <property type="match status" value="1"/>
</dbReference>